<dbReference type="PANTHER" id="PTHR32285:SF42">
    <property type="entry name" value="PROTEIN TRICHOME BIREFRINGENCE-LIKE 37"/>
    <property type="match status" value="1"/>
</dbReference>
<dbReference type="InterPro" id="IPR026057">
    <property type="entry name" value="TBL_C"/>
</dbReference>
<feature type="signal peptide" evidence="8">
    <location>
        <begin position="1"/>
        <end position="27"/>
    </location>
</feature>
<dbReference type="InterPro" id="IPR029962">
    <property type="entry name" value="TBL"/>
</dbReference>
<dbReference type="Proteomes" id="UP001279734">
    <property type="component" value="Unassembled WGS sequence"/>
</dbReference>
<keyword evidence="4" id="KW-0735">Signal-anchor</keyword>
<comment type="subcellular location">
    <subcellularLocation>
        <location evidence="1">Membrane</location>
        <topology evidence="1">Single-pass membrane protein</topology>
    </subcellularLocation>
</comment>
<evidence type="ECO:0008006" key="13">
    <source>
        <dbReference type="Google" id="ProtNLM"/>
    </source>
</evidence>
<evidence type="ECO:0000256" key="2">
    <source>
        <dbReference type="ARBA" id="ARBA00007727"/>
    </source>
</evidence>
<comment type="similarity">
    <text evidence="2">Belongs to the PC-esterase family. TBL subfamily.</text>
</comment>
<comment type="caution">
    <text evidence="11">The sequence shown here is derived from an EMBL/GenBank/DDBJ whole genome shotgun (WGS) entry which is preliminary data.</text>
</comment>
<evidence type="ECO:0000259" key="9">
    <source>
        <dbReference type="Pfam" id="PF13839"/>
    </source>
</evidence>
<gene>
    <name evidence="11" type="ORF">Nepgr_007337</name>
</gene>
<evidence type="ECO:0000256" key="3">
    <source>
        <dbReference type="ARBA" id="ARBA00022692"/>
    </source>
</evidence>
<reference evidence="11" key="1">
    <citation type="submission" date="2023-05" db="EMBL/GenBank/DDBJ databases">
        <title>Nepenthes gracilis genome sequencing.</title>
        <authorList>
            <person name="Fukushima K."/>
        </authorList>
    </citation>
    <scope>NUCLEOTIDE SEQUENCE</scope>
    <source>
        <strain evidence="11">SING2019-196</strain>
    </source>
</reference>
<keyword evidence="12" id="KW-1185">Reference proteome</keyword>
<evidence type="ECO:0000259" key="10">
    <source>
        <dbReference type="Pfam" id="PF14416"/>
    </source>
</evidence>
<accession>A0AAD3S6N9</accession>
<feature type="chain" id="PRO_5041906580" description="Trichome birefringence-like N-terminal domain-containing protein" evidence="8">
    <location>
        <begin position="28"/>
        <end position="400"/>
    </location>
</feature>
<evidence type="ECO:0000256" key="6">
    <source>
        <dbReference type="ARBA" id="ARBA00023136"/>
    </source>
</evidence>
<evidence type="ECO:0000256" key="5">
    <source>
        <dbReference type="ARBA" id="ARBA00022989"/>
    </source>
</evidence>
<dbReference type="GO" id="GO:0016020">
    <property type="term" value="C:membrane"/>
    <property type="evidence" value="ECO:0007669"/>
    <property type="project" value="UniProtKB-SubCell"/>
</dbReference>
<dbReference type="Pfam" id="PF14416">
    <property type="entry name" value="PMR5N"/>
    <property type="match status" value="1"/>
</dbReference>
<feature type="domain" description="Trichome birefringence-like C-terminal" evidence="9">
    <location>
        <begin position="97"/>
        <end position="360"/>
    </location>
</feature>
<keyword evidence="3" id="KW-0812">Transmembrane</keyword>
<dbReference type="AlphaFoldDB" id="A0AAD3S6N9"/>
<keyword evidence="8" id="KW-0732">Signal</keyword>
<dbReference type="PANTHER" id="PTHR32285">
    <property type="entry name" value="PROTEIN TRICHOME BIREFRINGENCE-LIKE 9-RELATED"/>
    <property type="match status" value="1"/>
</dbReference>
<organism evidence="11 12">
    <name type="scientific">Nepenthes gracilis</name>
    <name type="common">Slender pitcher plant</name>
    <dbReference type="NCBI Taxonomy" id="150966"/>
    <lineage>
        <taxon>Eukaryota</taxon>
        <taxon>Viridiplantae</taxon>
        <taxon>Streptophyta</taxon>
        <taxon>Embryophyta</taxon>
        <taxon>Tracheophyta</taxon>
        <taxon>Spermatophyta</taxon>
        <taxon>Magnoliopsida</taxon>
        <taxon>eudicotyledons</taxon>
        <taxon>Gunneridae</taxon>
        <taxon>Pentapetalae</taxon>
        <taxon>Caryophyllales</taxon>
        <taxon>Nepenthaceae</taxon>
        <taxon>Nepenthes</taxon>
    </lineage>
</organism>
<evidence type="ECO:0000256" key="1">
    <source>
        <dbReference type="ARBA" id="ARBA00004167"/>
    </source>
</evidence>
<dbReference type="InterPro" id="IPR025846">
    <property type="entry name" value="TBL_N"/>
</dbReference>
<dbReference type="GO" id="GO:0005794">
    <property type="term" value="C:Golgi apparatus"/>
    <property type="evidence" value="ECO:0007669"/>
    <property type="project" value="TreeGrafter"/>
</dbReference>
<keyword evidence="6" id="KW-0472">Membrane</keyword>
<protein>
    <recommendedName>
        <fullName evidence="13">Trichome birefringence-like N-terminal domain-containing protein</fullName>
    </recommendedName>
</protein>
<feature type="domain" description="Trichome birefringence-like N-terminal" evidence="10">
    <location>
        <begin position="43"/>
        <end position="96"/>
    </location>
</feature>
<evidence type="ECO:0000256" key="8">
    <source>
        <dbReference type="SAM" id="SignalP"/>
    </source>
</evidence>
<evidence type="ECO:0000256" key="4">
    <source>
        <dbReference type="ARBA" id="ARBA00022968"/>
    </source>
</evidence>
<evidence type="ECO:0000313" key="12">
    <source>
        <dbReference type="Proteomes" id="UP001279734"/>
    </source>
</evidence>
<dbReference type="Pfam" id="PF13839">
    <property type="entry name" value="PC-Esterase"/>
    <property type="match status" value="1"/>
</dbReference>
<dbReference type="GO" id="GO:0016413">
    <property type="term" value="F:O-acetyltransferase activity"/>
    <property type="evidence" value="ECO:0007669"/>
    <property type="project" value="InterPro"/>
</dbReference>
<proteinExistence type="inferred from homology"/>
<evidence type="ECO:0000313" key="11">
    <source>
        <dbReference type="EMBL" id="GMH05497.1"/>
    </source>
</evidence>
<feature type="region of interest" description="Disordered" evidence="7">
    <location>
        <begin position="270"/>
        <end position="291"/>
    </location>
</feature>
<sequence>MGVWFLCFSLCSLFFHTLFLSLQEAGAELQNVTILRARKEIGSCNLFQGRWVFDDSISLPYDSSSCPFIDPEFDCLKYGRPDRQYLKYAWRPDSCNLPRFDAKEFLGRWRGKKIMFVGDSLSLNQWNSLACMIHASEPQAEYSVSRGSRTSSATFDEYEVSLLLYHTTYLVDIVREPVGLVLKLDSIQGGNSWKGMDVLIFNSWHWWTHRGSSQPWDYMQEGSKLYKDMDRLTAFYKGLTTWARWVDQNVDPSKTKVFFQNVSPTHYEGKDWNAPSRSCRGEDEPLSGSTYPAGTPPAADIIKRVLSTMSTPVVLLDITTLSQLRKDAHPSVYSGNHAGTDCSHWCLPGLPDTWNQLLYSALIIYNETDFANGGCITRVPVVYRIILHISVHIVLLQWRA</sequence>
<dbReference type="EMBL" id="BSYO01000005">
    <property type="protein sequence ID" value="GMH05497.1"/>
    <property type="molecule type" value="Genomic_DNA"/>
</dbReference>
<evidence type="ECO:0000256" key="7">
    <source>
        <dbReference type="SAM" id="MobiDB-lite"/>
    </source>
</evidence>
<name>A0AAD3S6N9_NEPGR</name>
<keyword evidence="5" id="KW-1133">Transmembrane helix</keyword>